<evidence type="ECO:0000256" key="1">
    <source>
        <dbReference type="SAM" id="SignalP"/>
    </source>
</evidence>
<reference evidence="2" key="1">
    <citation type="journal article" date="2021" name="PeerJ">
        <title>Extensive microbial diversity within the chicken gut microbiome revealed by metagenomics and culture.</title>
        <authorList>
            <person name="Gilroy R."/>
            <person name="Ravi A."/>
            <person name="Getino M."/>
            <person name="Pursley I."/>
            <person name="Horton D.L."/>
            <person name="Alikhan N.F."/>
            <person name="Baker D."/>
            <person name="Gharbi K."/>
            <person name="Hall N."/>
            <person name="Watson M."/>
            <person name="Adriaenssens E.M."/>
            <person name="Foster-Nyarko E."/>
            <person name="Jarju S."/>
            <person name="Secka A."/>
            <person name="Antonio M."/>
            <person name="Oren A."/>
            <person name="Chaudhuri R.R."/>
            <person name="La Ragione R."/>
            <person name="Hildebrand F."/>
            <person name="Pallen M.J."/>
        </authorList>
    </citation>
    <scope>NUCLEOTIDE SEQUENCE</scope>
    <source>
        <strain evidence="2">ChiHecec1B25-7008</strain>
    </source>
</reference>
<name>A0A9D2HT68_9BACE</name>
<dbReference type="EMBL" id="DWZE01000076">
    <property type="protein sequence ID" value="HJA83607.1"/>
    <property type="molecule type" value="Genomic_DNA"/>
</dbReference>
<accession>A0A9D2HT68</accession>
<keyword evidence="1" id="KW-0732">Signal</keyword>
<organism evidence="2 3">
    <name type="scientific">Candidatus Bacteroides intestinavium</name>
    <dbReference type="NCBI Taxonomy" id="2838469"/>
    <lineage>
        <taxon>Bacteria</taxon>
        <taxon>Pseudomonadati</taxon>
        <taxon>Bacteroidota</taxon>
        <taxon>Bacteroidia</taxon>
        <taxon>Bacteroidales</taxon>
        <taxon>Bacteroidaceae</taxon>
        <taxon>Bacteroides</taxon>
    </lineage>
</organism>
<reference evidence="2" key="2">
    <citation type="submission" date="2021-04" db="EMBL/GenBank/DDBJ databases">
        <authorList>
            <person name="Gilroy R."/>
        </authorList>
    </citation>
    <scope>NUCLEOTIDE SEQUENCE</scope>
    <source>
        <strain evidence="2">ChiHecec1B25-7008</strain>
    </source>
</reference>
<feature type="chain" id="PRO_5038887665" evidence="1">
    <location>
        <begin position="27"/>
        <end position="310"/>
    </location>
</feature>
<comment type="caution">
    <text evidence="2">The sequence shown here is derived from an EMBL/GenBank/DDBJ whole genome shotgun (WGS) entry which is preliminary data.</text>
</comment>
<protein>
    <submittedName>
        <fullName evidence="2">Penicillin-binding protein activator LpoB</fullName>
    </submittedName>
</protein>
<gene>
    <name evidence="2" type="ORF">H9785_06545</name>
</gene>
<dbReference type="Proteomes" id="UP000823860">
    <property type="component" value="Unassembled WGS sequence"/>
</dbReference>
<proteinExistence type="predicted"/>
<sequence>MKTFVSAARVAMVLALCALFSSPAFAQEATEPAGKPNVFIDYFKRSSDVPFVWVEGLRNHVIEGIHKLDRVQLIDVDSKDVLRIEKERRESEDISAGDDNDMNRLAVMQQEGANFLIQGTVSSMTANREKMDDGSIYYSASIAYTLKLVDPKTGKLVGTKSFQHGGAIADVATGSTPDEAIADASAKAVKAVREFIDENFKVQGTILEISEVKKDKAKKVYISLGSDNGVSEGTYFAVFVLRKVAGRDSRKEIGRLAVETVEGGDLSLCDVKKGDKEIKQAMDAGQDIIIELIPKPKSFLDKAAGAVNSL</sequence>
<evidence type="ECO:0000313" key="2">
    <source>
        <dbReference type="EMBL" id="HJA83607.1"/>
    </source>
</evidence>
<evidence type="ECO:0000313" key="3">
    <source>
        <dbReference type="Proteomes" id="UP000823860"/>
    </source>
</evidence>
<dbReference type="AlphaFoldDB" id="A0A9D2HT68"/>
<feature type="signal peptide" evidence="1">
    <location>
        <begin position="1"/>
        <end position="26"/>
    </location>
</feature>